<feature type="transmembrane region" description="Helical" evidence="8">
    <location>
        <begin position="85"/>
        <end position="106"/>
    </location>
</feature>
<dbReference type="InterPro" id="IPR039421">
    <property type="entry name" value="Type_1_exporter"/>
</dbReference>
<feature type="transmembrane region" description="Helical" evidence="8">
    <location>
        <begin position="42"/>
        <end position="65"/>
    </location>
</feature>
<dbReference type="STRING" id="54005.HMPREF3229_00694"/>
<comment type="subcellular location">
    <subcellularLocation>
        <location evidence="1">Cell membrane</location>
        <topology evidence="1">Multi-pass membrane protein</topology>
    </subcellularLocation>
</comment>
<evidence type="ECO:0000313" key="12">
    <source>
        <dbReference type="Proteomes" id="UP000250070"/>
    </source>
</evidence>
<evidence type="ECO:0000256" key="1">
    <source>
        <dbReference type="ARBA" id="ARBA00004651"/>
    </source>
</evidence>
<dbReference type="InterPro" id="IPR003439">
    <property type="entry name" value="ABC_transporter-like_ATP-bd"/>
</dbReference>
<keyword evidence="4" id="KW-0547">Nucleotide-binding</keyword>
<dbReference type="InterPro" id="IPR011527">
    <property type="entry name" value="ABC1_TM_dom"/>
</dbReference>
<dbReference type="FunFam" id="3.40.50.300:FF:000287">
    <property type="entry name" value="Multidrug ABC transporter ATP-binding protein"/>
    <property type="match status" value="1"/>
</dbReference>
<dbReference type="PROSITE" id="PS50893">
    <property type="entry name" value="ABC_TRANSPORTER_2"/>
    <property type="match status" value="1"/>
</dbReference>
<keyword evidence="2" id="KW-0813">Transport</keyword>
<keyword evidence="6 8" id="KW-1133">Transmembrane helix</keyword>
<reference evidence="11 12" key="1">
    <citation type="submission" date="2018-06" db="EMBL/GenBank/DDBJ databases">
        <authorList>
            <consortium name="Pathogen Informatics"/>
            <person name="Doyle S."/>
        </authorList>
    </citation>
    <scope>NUCLEOTIDE SEQUENCE [LARGE SCALE GENOMIC DNA]</scope>
    <source>
        <strain evidence="11 12">NCTC13076</strain>
    </source>
</reference>
<evidence type="ECO:0000256" key="6">
    <source>
        <dbReference type="ARBA" id="ARBA00022989"/>
    </source>
</evidence>
<evidence type="ECO:0000256" key="5">
    <source>
        <dbReference type="ARBA" id="ARBA00022840"/>
    </source>
</evidence>
<dbReference type="AlphaFoldDB" id="A0A2X1XWD3"/>
<dbReference type="GO" id="GO:0016887">
    <property type="term" value="F:ATP hydrolysis activity"/>
    <property type="evidence" value="ECO:0007669"/>
    <property type="project" value="InterPro"/>
</dbReference>
<feature type="transmembrane region" description="Helical" evidence="8">
    <location>
        <begin position="268"/>
        <end position="287"/>
    </location>
</feature>
<name>A0A2X1XWD3_9FIRM</name>
<feature type="domain" description="ABC transmembrane type-1" evidence="10">
    <location>
        <begin position="43"/>
        <end position="333"/>
    </location>
</feature>
<evidence type="ECO:0000313" key="11">
    <source>
        <dbReference type="EMBL" id="SPY46949.1"/>
    </source>
</evidence>
<dbReference type="Proteomes" id="UP000250070">
    <property type="component" value="Unassembled WGS sequence"/>
</dbReference>
<evidence type="ECO:0000259" key="9">
    <source>
        <dbReference type="PROSITE" id="PS50893"/>
    </source>
</evidence>
<dbReference type="PANTHER" id="PTHR43394:SF1">
    <property type="entry name" value="ATP-BINDING CASSETTE SUB-FAMILY B MEMBER 10, MITOCHONDRIAL"/>
    <property type="match status" value="1"/>
</dbReference>
<dbReference type="PANTHER" id="PTHR43394">
    <property type="entry name" value="ATP-DEPENDENT PERMEASE MDL1, MITOCHONDRIAL"/>
    <property type="match status" value="1"/>
</dbReference>
<dbReference type="GO" id="GO:0005524">
    <property type="term" value="F:ATP binding"/>
    <property type="evidence" value="ECO:0007669"/>
    <property type="project" value="UniProtKB-KW"/>
</dbReference>
<evidence type="ECO:0000256" key="7">
    <source>
        <dbReference type="ARBA" id="ARBA00023136"/>
    </source>
</evidence>
<gene>
    <name evidence="11" type="ORF">NCTC13076_00843</name>
</gene>
<keyword evidence="3 8" id="KW-0812">Transmembrane</keyword>
<proteinExistence type="predicted"/>
<dbReference type="InterPro" id="IPR036640">
    <property type="entry name" value="ABC1_TM_sf"/>
</dbReference>
<feature type="domain" description="ABC transporter" evidence="9">
    <location>
        <begin position="386"/>
        <end position="620"/>
    </location>
</feature>
<dbReference type="CDD" id="cd18547">
    <property type="entry name" value="ABC_6TM_Tm288_like"/>
    <property type="match status" value="1"/>
</dbReference>
<accession>A0A2X1XWD3</accession>
<evidence type="ECO:0000256" key="2">
    <source>
        <dbReference type="ARBA" id="ARBA00022448"/>
    </source>
</evidence>
<evidence type="ECO:0000256" key="8">
    <source>
        <dbReference type="SAM" id="Phobius"/>
    </source>
</evidence>
<dbReference type="Gene3D" id="3.40.50.300">
    <property type="entry name" value="P-loop containing nucleotide triphosphate hydrolases"/>
    <property type="match status" value="1"/>
</dbReference>
<dbReference type="Pfam" id="PF00664">
    <property type="entry name" value="ABC_membrane"/>
    <property type="match status" value="1"/>
</dbReference>
<dbReference type="Pfam" id="PF00005">
    <property type="entry name" value="ABC_tran"/>
    <property type="match status" value="1"/>
</dbReference>
<keyword evidence="7 8" id="KW-0472">Membrane</keyword>
<dbReference type="EMBL" id="UATM01000032">
    <property type="protein sequence ID" value="SPY46949.1"/>
    <property type="molecule type" value="Genomic_DNA"/>
</dbReference>
<dbReference type="PROSITE" id="PS50929">
    <property type="entry name" value="ABC_TM1F"/>
    <property type="match status" value="1"/>
</dbReference>
<evidence type="ECO:0000256" key="3">
    <source>
        <dbReference type="ARBA" id="ARBA00022692"/>
    </source>
</evidence>
<evidence type="ECO:0000256" key="4">
    <source>
        <dbReference type="ARBA" id="ARBA00022741"/>
    </source>
</evidence>
<feature type="transmembrane region" description="Helical" evidence="8">
    <location>
        <begin position="164"/>
        <end position="182"/>
    </location>
</feature>
<dbReference type="Gene3D" id="1.20.1560.10">
    <property type="entry name" value="ABC transporter type 1, transmembrane domain"/>
    <property type="match status" value="1"/>
</dbReference>
<dbReference type="EC" id="3.6.3.-" evidence="11"/>
<organism evidence="11 12">
    <name type="scientific">Peptoniphilus harei</name>
    <dbReference type="NCBI Taxonomy" id="54005"/>
    <lineage>
        <taxon>Bacteria</taxon>
        <taxon>Bacillati</taxon>
        <taxon>Bacillota</taxon>
        <taxon>Tissierellia</taxon>
        <taxon>Tissierellales</taxon>
        <taxon>Peptoniphilaceae</taxon>
        <taxon>Peptoniphilus</taxon>
    </lineage>
</organism>
<dbReference type="SMART" id="SM00382">
    <property type="entry name" value="AAA"/>
    <property type="match status" value="1"/>
</dbReference>
<sequence length="624" mass="69990">MKLKKVTVILMQKNKTKITSPENKEAAKKLFSFIFKRHKFKLLGVALMVIISSFATISVSLFMRFLIDDYIIPLVNSSNPDFSNLLSMLIKMGIFLGIGVICSFTYSRLMVSISETTLGEMRKTMFKKMQSLPVSYFDGNSHGDIMSYYTNDVRALGEMIAQSFPSFVSSAMTIIMVLIAMFSQSFFLSLIIILTVGLMIFTMNVIGGKSSHFFLNQQKSLAKTNGYIEEMIDGLRVVKVFNHEENAREDFRIINEELMENTMIANRLGLFLFPIIFGIGNFQYILFALIGGLMAVHGGFGITVGVVASFLQLSRTLTGPMGQIGGNINSVVLAIAGARRIFDFLEVEPEDYSGEVEKVVKVLDGEEKYYWHDLKTDEYRELLGDIRFKNVDFSYDGKKKILKNINLYAKPGQKVAFVGATGAGKTTITNLINRFYEIDSGEITFDGIDIRRIRKDHLRSSLGMVLQDTHLFTGTIAENINYSVEDVDMEKTIAVAKRTNAHDFIKNLKDGYDTMISGSGGELSEGQMQLLSIARAEIYNPPVMILDEATSSIDSRTEKIVQEGMDQIMKGRTTFVIAHRLSTIMNSDVIIVLENGEIVERGDHADLLEQKGIYYKLYTGGFDE</sequence>
<feature type="transmembrane region" description="Helical" evidence="8">
    <location>
        <begin position="188"/>
        <end position="207"/>
    </location>
</feature>
<dbReference type="SUPFAM" id="SSF52540">
    <property type="entry name" value="P-loop containing nucleoside triphosphate hydrolases"/>
    <property type="match status" value="1"/>
</dbReference>
<keyword evidence="5 11" id="KW-0067">ATP-binding</keyword>
<dbReference type="GO" id="GO:0005886">
    <property type="term" value="C:plasma membrane"/>
    <property type="evidence" value="ECO:0007669"/>
    <property type="project" value="UniProtKB-SubCell"/>
</dbReference>
<dbReference type="GO" id="GO:0015421">
    <property type="term" value="F:ABC-type oligopeptide transporter activity"/>
    <property type="evidence" value="ECO:0007669"/>
    <property type="project" value="TreeGrafter"/>
</dbReference>
<dbReference type="InterPro" id="IPR003593">
    <property type="entry name" value="AAA+_ATPase"/>
</dbReference>
<dbReference type="InterPro" id="IPR027417">
    <property type="entry name" value="P-loop_NTPase"/>
</dbReference>
<dbReference type="SUPFAM" id="SSF90123">
    <property type="entry name" value="ABC transporter transmembrane region"/>
    <property type="match status" value="1"/>
</dbReference>
<keyword evidence="11" id="KW-0378">Hydrolase</keyword>
<protein>
    <submittedName>
        <fullName evidence="11">Multidrug export ATP-binding/permease protein SAV1866</fullName>
        <ecNumber evidence="11">3.6.3.-</ecNumber>
    </submittedName>
</protein>
<evidence type="ECO:0000259" key="10">
    <source>
        <dbReference type="PROSITE" id="PS50929"/>
    </source>
</evidence>